<gene>
    <name evidence="1" type="ORF">ABT39_MTgene5741</name>
</gene>
<geneLocation type="mitochondrion" evidence="1"/>
<accession>A0A117NGZ1</accession>
<organism evidence="1">
    <name type="scientific">Picea glauca</name>
    <name type="common">White spruce</name>
    <name type="synonym">Pinus glauca</name>
    <dbReference type="NCBI Taxonomy" id="3330"/>
    <lineage>
        <taxon>Eukaryota</taxon>
        <taxon>Viridiplantae</taxon>
        <taxon>Streptophyta</taxon>
        <taxon>Embryophyta</taxon>
        <taxon>Tracheophyta</taxon>
        <taxon>Spermatophyta</taxon>
        <taxon>Pinopsida</taxon>
        <taxon>Pinidae</taxon>
        <taxon>Conifers I</taxon>
        <taxon>Pinales</taxon>
        <taxon>Pinaceae</taxon>
        <taxon>Picea</taxon>
    </lineage>
</organism>
<comment type="caution">
    <text evidence="1">The sequence shown here is derived from an EMBL/GenBank/DDBJ whole genome shotgun (WGS) entry which is preliminary data.</text>
</comment>
<evidence type="ECO:0000313" key="1">
    <source>
        <dbReference type="EMBL" id="KUM47555.1"/>
    </source>
</evidence>
<name>A0A117NGZ1_PICGL</name>
<proteinExistence type="predicted"/>
<protein>
    <submittedName>
        <fullName evidence="1">Uncharacterized protein</fullName>
    </submittedName>
</protein>
<dbReference type="EMBL" id="LKAM01000007">
    <property type="protein sequence ID" value="KUM47555.1"/>
    <property type="molecule type" value="Genomic_DNA"/>
</dbReference>
<reference evidence="1" key="1">
    <citation type="journal article" date="2015" name="Genome Biol. Evol.">
        <title>Organellar Genomes of White Spruce (Picea glauca): Assembly and Annotation.</title>
        <authorList>
            <person name="Jackman S.D."/>
            <person name="Warren R.L."/>
            <person name="Gibb E.A."/>
            <person name="Vandervalk B.P."/>
            <person name="Mohamadi H."/>
            <person name="Chu J."/>
            <person name="Raymond A."/>
            <person name="Pleasance S."/>
            <person name="Coope R."/>
            <person name="Wildung M.R."/>
            <person name="Ritland C.E."/>
            <person name="Bousquet J."/>
            <person name="Jones S.J."/>
            <person name="Bohlmann J."/>
            <person name="Birol I."/>
        </authorList>
    </citation>
    <scope>NUCLEOTIDE SEQUENCE [LARGE SCALE GENOMIC DNA]</scope>
    <source>
        <tissue evidence="1">Flushing bud</tissue>
    </source>
</reference>
<keyword evidence="1" id="KW-0496">Mitochondrion</keyword>
<sequence>MILWFHGCTIVGSTSYIYAVMPSSVRTFARQRYFTIHPGPYVAIPPHYAPDPCFEASADYLLLIPHVSGLAFTLKVFGQYYLKALKGNSGGLPGPDWFASPSAGRVGPAPWLG</sequence>
<dbReference type="AlphaFoldDB" id="A0A117NGZ1"/>